<feature type="transmembrane region" description="Helical" evidence="8">
    <location>
        <begin position="200"/>
        <end position="218"/>
    </location>
</feature>
<dbReference type="PANTHER" id="PTHR11808:SF15">
    <property type="entry name" value="CYSTATHIONINE GAMMA-LYASE"/>
    <property type="match status" value="1"/>
</dbReference>
<keyword evidence="8" id="KW-0812">Transmembrane</keyword>
<comment type="similarity">
    <text evidence="3">Belongs to the trans-sulfuration enzymes family.</text>
</comment>
<feature type="transmembrane region" description="Helical" evidence="8">
    <location>
        <begin position="39"/>
        <end position="61"/>
    </location>
</feature>
<dbReference type="EMBL" id="CAJNIZ010019336">
    <property type="protein sequence ID" value="CAE7424683.1"/>
    <property type="molecule type" value="Genomic_DNA"/>
</dbReference>
<name>A0A812R839_SYMPI</name>
<evidence type="ECO:0000256" key="7">
    <source>
        <dbReference type="ARBA" id="ARBA00029853"/>
    </source>
</evidence>
<dbReference type="Pfam" id="PF01053">
    <property type="entry name" value="Cys_Met_Meta_PP"/>
    <property type="match status" value="1"/>
</dbReference>
<dbReference type="InterPro" id="IPR000277">
    <property type="entry name" value="Cys/Met-Metab_PyrdxlP-dep_enz"/>
</dbReference>
<comment type="caution">
    <text evidence="9">The sequence shown here is derived from an EMBL/GenBank/DDBJ whole genome shotgun (WGS) entry which is preliminary data.</text>
</comment>
<evidence type="ECO:0000256" key="3">
    <source>
        <dbReference type="ARBA" id="ARBA00009077"/>
    </source>
</evidence>
<keyword evidence="8" id="KW-1133">Transmembrane helix</keyword>
<comment type="pathway">
    <text evidence="2">Amino-acid biosynthesis; L-cysteine biosynthesis; L-cysteine from L-homocysteine and L-serine: step 2/2.</text>
</comment>
<dbReference type="AlphaFoldDB" id="A0A812R839"/>
<dbReference type="GO" id="GO:0005737">
    <property type="term" value="C:cytoplasm"/>
    <property type="evidence" value="ECO:0007669"/>
    <property type="project" value="TreeGrafter"/>
</dbReference>
<protein>
    <recommendedName>
        <fullName evidence="4">cystathionine gamma-lyase</fullName>
        <ecNumber evidence="4">4.4.1.1</ecNumber>
    </recommendedName>
    <alternativeName>
        <fullName evidence="7">Gamma-cystathionase</fullName>
    </alternativeName>
</protein>
<feature type="transmembrane region" description="Helical" evidence="8">
    <location>
        <begin position="238"/>
        <end position="262"/>
    </location>
</feature>
<feature type="transmembrane region" description="Helical" evidence="8">
    <location>
        <begin position="90"/>
        <end position="114"/>
    </location>
</feature>
<evidence type="ECO:0000256" key="4">
    <source>
        <dbReference type="ARBA" id="ARBA00012085"/>
    </source>
</evidence>
<feature type="transmembrane region" description="Helical" evidence="8">
    <location>
        <begin position="12"/>
        <end position="32"/>
    </location>
</feature>
<gene>
    <name evidence="9" type="primary">metB</name>
    <name evidence="9" type="ORF">SPIL2461_LOCUS10419</name>
</gene>
<evidence type="ECO:0000256" key="5">
    <source>
        <dbReference type="ARBA" id="ARBA00022898"/>
    </source>
</evidence>
<dbReference type="OrthoDB" id="3512640at2759"/>
<accession>A0A812R839</accession>
<dbReference type="Gene3D" id="3.40.640.10">
    <property type="entry name" value="Type I PLP-dependent aspartate aminotransferase-like (Major domain)"/>
    <property type="match status" value="2"/>
</dbReference>
<proteinExistence type="inferred from homology"/>
<evidence type="ECO:0000313" key="9">
    <source>
        <dbReference type="EMBL" id="CAE7424683.1"/>
    </source>
</evidence>
<dbReference type="SUPFAM" id="SSF53383">
    <property type="entry name" value="PLP-dependent transferases"/>
    <property type="match status" value="1"/>
</dbReference>
<feature type="transmembrane region" description="Helical" evidence="8">
    <location>
        <begin position="268"/>
        <end position="289"/>
    </location>
</feature>
<keyword evidence="6" id="KW-0028">Amino-acid biosynthesis</keyword>
<dbReference type="PANTHER" id="PTHR11808">
    <property type="entry name" value="TRANS-SULFURATION ENZYME FAMILY MEMBER"/>
    <property type="match status" value="1"/>
</dbReference>
<keyword evidence="5" id="KW-0663">Pyridoxal phosphate</keyword>
<evidence type="ECO:0000256" key="6">
    <source>
        <dbReference type="ARBA" id="ARBA00023192"/>
    </source>
</evidence>
<dbReference type="EC" id="4.4.1.1" evidence="4"/>
<dbReference type="InterPro" id="IPR036259">
    <property type="entry name" value="MFS_trans_sf"/>
</dbReference>
<keyword evidence="10" id="KW-1185">Reference proteome</keyword>
<dbReference type="GO" id="GO:0019343">
    <property type="term" value="P:cysteine biosynthetic process via cystathionine"/>
    <property type="evidence" value="ECO:0007669"/>
    <property type="project" value="TreeGrafter"/>
</dbReference>
<evidence type="ECO:0000256" key="8">
    <source>
        <dbReference type="SAM" id="Phobius"/>
    </source>
</evidence>
<keyword evidence="8" id="KW-0472">Membrane</keyword>
<evidence type="ECO:0000256" key="2">
    <source>
        <dbReference type="ARBA" id="ARBA00005038"/>
    </source>
</evidence>
<dbReference type="InterPro" id="IPR015424">
    <property type="entry name" value="PyrdxlP-dep_Trfase"/>
</dbReference>
<evidence type="ECO:0000256" key="1">
    <source>
        <dbReference type="ARBA" id="ARBA00001933"/>
    </source>
</evidence>
<dbReference type="SUPFAM" id="SSF103473">
    <property type="entry name" value="MFS general substrate transporter"/>
    <property type="match status" value="1"/>
</dbReference>
<comment type="cofactor">
    <cofactor evidence="1">
        <name>pyridoxal 5'-phosphate</name>
        <dbReference type="ChEBI" id="CHEBI:597326"/>
    </cofactor>
</comment>
<dbReference type="InterPro" id="IPR015421">
    <property type="entry name" value="PyrdxlP-dep_Trfase_major"/>
</dbReference>
<dbReference type="Proteomes" id="UP000649617">
    <property type="component" value="Unassembled WGS sequence"/>
</dbReference>
<dbReference type="GO" id="GO:0004123">
    <property type="term" value="F:cystathionine gamma-lyase activity"/>
    <property type="evidence" value="ECO:0007669"/>
    <property type="project" value="TreeGrafter"/>
</dbReference>
<organism evidence="9 10">
    <name type="scientific">Symbiodinium pilosum</name>
    <name type="common">Dinoflagellate</name>
    <dbReference type="NCBI Taxonomy" id="2952"/>
    <lineage>
        <taxon>Eukaryota</taxon>
        <taxon>Sar</taxon>
        <taxon>Alveolata</taxon>
        <taxon>Dinophyceae</taxon>
        <taxon>Suessiales</taxon>
        <taxon>Symbiodiniaceae</taxon>
        <taxon>Symbiodinium</taxon>
    </lineage>
</organism>
<sequence>MLYVGSPETLVIAAIFLDVLMTTILTPLAPTLTPSYQKIAVLTSSKNVVTCLIAPFVGSYIDGNEAKSMQHGMLCAMICSLGLAVVENYWLWLAIRCVSGCSTAAIVWGGFATLSRLHAKKAAQTGLYGLVNLSTLSLHLITSAGPRAGVLFVDDAGSLFPLLIAGQMCARSAQQYILYDALLAPKLPKLPEADAERNSVIASLLALSFIAALGSTAIEHMVRLGYDQMKQKLDNIALICLGLDYIPLAVTLLGASFATGIADGNTQALLVSFRFMCQSFGTCMLLYAVSLAAPGRPIELCPPKLSTVPSGRQVQSVLKKETLRCGFACGVASLELFPSVHGAAGESDEAQGRDCPHVHADTFAAAEAVYAGSQAFIYRAPGTPYPKGAIYGRFDHPTRLKLEQCHQSCEMVPHALAFSTYEAAAASVLTLLKTGDRMLALGLRQAIPRDHAGYAFFICLNAMDKCLQHFFKETAAQRAFQYQDDDNLSMSVRTTNMFRVSAKEQPYFDFRWFRYGSFQGFKYEARSMGLFNWYLAAQLRMSNTLAVESVTQTSFQLRILGEALGKVLFSEDPSRGTRRFYNFKLALVVEMCLQRRSQSVVFTPGGTRFWQNGFVLQYPKKYQEELCMLEKMVAEAHIAKFAVALASGSAAYHVLLDQLAPGDHVIASNKLFVGAFEAFQDIAADAYGVTFTFVDLDDLGAVAAAILPETRLLWVESASNPLGHPADVPGLAKLCKEHRERSQQRLHLVVDNTWCGPYALRPLMQGADLVVESLTKTIGGHSDLLLGAVCTRFPCKCMMACWRLAGDLVTAPHGWTAIWRSVACLPTKRAWTSWCQTLEDLQPL</sequence>
<reference evidence="9" key="1">
    <citation type="submission" date="2021-02" db="EMBL/GenBank/DDBJ databases">
        <authorList>
            <person name="Dougan E. K."/>
            <person name="Rhodes N."/>
            <person name="Thang M."/>
            <person name="Chan C."/>
        </authorList>
    </citation>
    <scope>NUCLEOTIDE SEQUENCE</scope>
</reference>
<dbReference type="GO" id="GO:0030170">
    <property type="term" value="F:pyridoxal phosphate binding"/>
    <property type="evidence" value="ECO:0007669"/>
    <property type="project" value="InterPro"/>
</dbReference>
<dbReference type="GO" id="GO:0019346">
    <property type="term" value="P:transsulfuration"/>
    <property type="evidence" value="ECO:0007669"/>
    <property type="project" value="InterPro"/>
</dbReference>
<keyword evidence="6" id="KW-0198">Cysteine biosynthesis</keyword>
<evidence type="ECO:0000313" key="10">
    <source>
        <dbReference type="Proteomes" id="UP000649617"/>
    </source>
</evidence>